<proteinExistence type="predicted"/>
<dbReference type="PANTHER" id="PTHR43285:SF2">
    <property type="entry name" value="ANTHRANILATE PHOSPHORIBOSYLTRANSFERASE"/>
    <property type="match status" value="1"/>
</dbReference>
<dbReference type="InterPro" id="IPR000312">
    <property type="entry name" value="Glycosyl_Trfase_fam3"/>
</dbReference>
<name>A0A382L2W5_9ZZZZ</name>
<dbReference type="AlphaFoldDB" id="A0A382L2W5"/>
<evidence type="ECO:0000313" key="4">
    <source>
        <dbReference type="EMBL" id="SVC30959.1"/>
    </source>
</evidence>
<dbReference type="GO" id="GO:0005829">
    <property type="term" value="C:cytosol"/>
    <property type="evidence" value="ECO:0007669"/>
    <property type="project" value="TreeGrafter"/>
</dbReference>
<dbReference type="InterPro" id="IPR035902">
    <property type="entry name" value="Nuc_phospho_transferase"/>
</dbReference>
<feature type="non-terminal residue" evidence="4">
    <location>
        <position position="1"/>
    </location>
</feature>
<keyword evidence="2" id="KW-0808">Transferase</keyword>
<keyword evidence="1" id="KW-0328">Glycosyltransferase</keyword>
<gene>
    <name evidence="4" type="ORF">METZ01_LOCUS283813</name>
</gene>
<feature type="domain" description="Glycosyl transferase family 3" evidence="3">
    <location>
        <begin position="1"/>
        <end position="84"/>
    </location>
</feature>
<accession>A0A382L2W5</accession>
<dbReference type="PANTHER" id="PTHR43285">
    <property type="entry name" value="ANTHRANILATE PHOSPHORIBOSYLTRANSFERASE"/>
    <property type="match status" value="1"/>
</dbReference>
<protein>
    <recommendedName>
        <fullName evidence="3">Glycosyl transferase family 3 domain-containing protein</fullName>
    </recommendedName>
</protein>
<sequence length="107" mass="11281">NGKVDTFELSPGDAGLPEVSLEDLKGGDAEYNAVAIRKMLEGEPGPYRDVVLLNTAAALIISGKVKDLKEGVNIAANTIDSGKAKLVLERMIEITNSIDVNGEVENA</sequence>
<dbReference type="Gene3D" id="3.40.1030.10">
    <property type="entry name" value="Nucleoside phosphorylase/phosphoribosyltransferase catalytic domain"/>
    <property type="match status" value="1"/>
</dbReference>
<dbReference type="EMBL" id="UINC01084371">
    <property type="protein sequence ID" value="SVC30959.1"/>
    <property type="molecule type" value="Genomic_DNA"/>
</dbReference>
<evidence type="ECO:0000256" key="1">
    <source>
        <dbReference type="ARBA" id="ARBA00022676"/>
    </source>
</evidence>
<organism evidence="4">
    <name type="scientific">marine metagenome</name>
    <dbReference type="NCBI Taxonomy" id="408172"/>
    <lineage>
        <taxon>unclassified sequences</taxon>
        <taxon>metagenomes</taxon>
        <taxon>ecological metagenomes</taxon>
    </lineage>
</organism>
<reference evidence="4" key="1">
    <citation type="submission" date="2018-05" db="EMBL/GenBank/DDBJ databases">
        <authorList>
            <person name="Lanie J.A."/>
            <person name="Ng W.-L."/>
            <person name="Kazmierczak K.M."/>
            <person name="Andrzejewski T.M."/>
            <person name="Davidsen T.M."/>
            <person name="Wayne K.J."/>
            <person name="Tettelin H."/>
            <person name="Glass J.I."/>
            <person name="Rusch D."/>
            <person name="Podicherti R."/>
            <person name="Tsui H.-C.T."/>
            <person name="Winkler M.E."/>
        </authorList>
    </citation>
    <scope>NUCLEOTIDE SEQUENCE</scope>
</reference>
<evidence type="ECO:0000259" key="3">
    <source>
        <dbReference type="Pfam" id="PF00591"/>
    </source>
</evidence>
<dbReference type="SUPFAM" id="SSF52418">
    <property type="entry name" value="Nucleoside phosphorylase/phosphoribosyltransferase catalytic domain"/>
    <property type="match status" value="1"/>
</dbReference>
<dbReference type="GO" id="GO:0000162">
    <property type="term" value="P:L-tryptophan biosynthetic process"/>
    <property type="evidence" value="ECO:0007669"/>
    <property type="project" value="InterPro"/>
</dbReference>
<dbReference type="InterPro" id="IPR005940">
    <property type="entry name" value="Anthranilate_Pribosyl_Tfrase"/>
</dbReference>
<dbReference type="Pfam" id="PF00591">
    <property type="entry name" value="Glycos_transf_3"/>
    <property type="match status" value="1"/>
</dbReference>
<evidence type="ECO:0000256" key="2">
    <source>
        <dbReference type="ARBA" id="ARBA00022679"/>
    </source>
</evidence>
<dbReference type="GO" id="GO:0004048">
    <property type="term" value="F:anthranilate phosphoribosyltransferase activity"/>
    <property type="evidence" value="ECO:0007669"/>
    <property type="project" value="InterPro"/>
</dbReference>